<feature type="domain" description="Spondin-like TSP1" evidence="6">
    <location>
        <begin position="1356"/>
        <end position="1408"/>
    </location>
</feature>
<feature type="domain" description="Spondin-like TSP1" evidence="6">
    <location>
        <begin position="888"/>
        <end position="940"/>
    </location>
</feature>
<dbReference type="PROSITE" id="PS50092">
    <property type="entry name" value="TSP1"/>
    <property type="match status" value="21"/>
</dbReference>
<protein>
    <submittedName>
        <fullName evidence="9">Spondin-1</fullName>
    </submittedName>
</protein>
<dbReference type="EMBL" id="CAMXCT020003935">
    <property type="protein sequence ID" value="CAL1160338.1"/>
    <property type="molecule type" value="Genomic_DNA"/>
</dbReference>
<keyword evidence="10" id="KW-1185">Reference proteome</keyword>
<dbReference type="PANTHER" id="PTHR11311">
    <property type="entry name" value="SPONDIN"/>
    <property type="match status" value="1"/>
</dbReference>
<feature type="domain" description="Spondin-like TSP1" evidence="6">
    <location>
        <begin position="703"/>
        <end position="756"/>
    </location>
</feature>
<keyword evidence="1" id="KW-0732">Signal</keyword>
<sequence>MQRAVLFSLLLNCAAEQPRSRSHLLEVGPTGDLRRPFLRSQVTNDQSQKLLIQSSKRCLAGLQSRSVCCPSRCQTCGGPICSLLAGGSENCCFANILQSNRECSADVGAPCVVPEGKDPKSEKLGGDVVSCRIAREGLVSFITRTLPTTTTTTLLTSSWTPWVLQVPITEAPTKNVMNSWRFTLALCCIRALGQTLEVPPADYGSYGSYGDDVGLTAASETPGVVHSSHSYGRYVADVGVPHSIHHRHTVVMGDLDPTVGMPHAMHDSHTVTVPDATYLRGPSEIGVPGTIHHRHAREAVYYADATAGQVVLSYGFSAESLSPSGSPGSFDEIYHDHQSHECQGHEEQLSACDDLPECEQCVPVDCMFTQWGEWGLHGLGGHDCLGLKTRHRAINVASNSCGLPCFGDNTETKESLSKECEIPPQDCVLSFWSEWSTCKNELDQSIRTRKVETPSQGAGEACMGALSETKACGGPHPHPCTLSEWQHWTTCSASCGPGRHTRLRKVVSEGHLNGDTCDDSLLETDTCRVAACPIRDCQISAWSQWSLCSQGVQRMRHRHVLQSPQGYGSICNVSLVETAGCSTKAQGEHCEVSDWSGWTTCDRTCHGGQTFRQRELLHDSSGCQDVKLKETAPCAEFPCFPHSHDCKLSQWTSWSTCSSTVGYGVSYRKREVESPAGPQGNGCVGVMKEIFPCSLAEPEAIDCLWGEWSQWSGCSCSCGGGSKRRSRAIAMSPQNGGQPCNPQDKEVIAECNTQKCSENCEDGYWSAWLDWSKCSATCSNGYRSRRRTLDVLPNACGSLPSGEHKEFELCDSMPSCAEDSDCMVSTWDPWSHCSCSCNGIRERNRHITAYARGQGQPCDNMPLKAIEHCNPIEGEKPPYGCNQRPSDCIIGDWTEWSDCSSTCGVGQQERKRDILQQAQAGGKACDGNLMVTQQCNLKPCVEEGTKDCHVGPWSMWGSCSHCGGQRWRHREITSLPNYKGHLCESYTLKEVSNCTSICHDTHACAWSEWSHVQCPNQCGDSSTLRTRTLQRLPQGTLSVDRFFVGGQHTACFGSQINLTHCPSMPSCDGSCTPVHCTFNAWSDWTEPTCVGLCERQRVIAQMNNECGVPCRGPLLQTKHCHTTCGHAVDCKLSEWSTWSNCTNLTSAAIRGQRYRSRHIVSKPERGGFACSGDLLQTRACESEMPEPCTFSVWESWSICSARCGEGTQWRSRSIHQMSEDGGRQCHGNLHEIQACRVWHDDCDPHVKHDCELGEWHPWSHCDYEEKRERRRDMVAAQAGGKACEGSLLEIESCIEVTDCVVTEWTAWDSCSKSCGAGHTKRQRQISKFPGVGGKLCPEDLLQIKSCVLDPCHADDCRVSDWFEWGSCSAKCGGGHQSRMRVVANLRDPGGEGCYFSLAEDRACIEQQCEEACEWGDWQEWTECSKTCGGGTARRNRVLISIPTAGGKVCDDNSLSEVKPCGVDSCGALCIDGLWGPWEDWSQCSTSCDGGEMFRHRDVIRMANDCGSPATGDSKETRFCNLHIPCEGSKDCSFGPWSSWQPCSSTCDGASSRQRAVSRFGSGSGSFCTGGLKEVAPCNPAFDEGMEDQCVKGPPVDCELTTWSEWTACSSSCGGGESKRSRALAQEAFNGGFGCQEPLEEVVECAREACHAVHLPVDCVLGDWHSWGACNACGGERSRRRQILIYAKNGGRPCPQADMAEVKACPHACDTQFTCSWASWEQWGKCSMSCGVGSQRKRVRHMVRLPSPAEYNQISQYGLSPSDYNALTNGYGHRDKAPHGAPLAQVHHSNLLEKYNRLARKSELLEGQHGQEVAVAFVAGSMSMLALLGLVARLSYGRFGRYESSQVRTSFLSRNSREELPQSDAEAPFMSQ</sequence>
<dbReference type="Pfam" id="PF00090">
    <property type="entry name" value="TSP_1"/>
    <property type="match status" value="11"/>
</dbReference>
<evidence type="ECO:0000313" key="10">
    <source>
        <dbReference type="Proteomes" id="UP001152797"/>
    </source>
</evidence>
<keyword evidence="2" id="KW-1015">Disulfide bond</keyword>
<dbReference type="OrthoDB" id="5964156at2759"/>
<feature type="domain" description="Spondin-like TSP1" evidence="6">
    <location>
        <begin position="480"/>
        <end position="532"/>
    </location>
</feature>
<feature type="domain" description="Spondin-like TSP1" evidence="6">
    <location>
        <begin position="1412"/>
        <end position="1465"/>
    </location>
</feature>
<evidence type="ECO:0000256" key="2">
    <source>
        <dbReference type="ARBA" id="ARBA00023157"/>
    </source>
</evidence>
<dbReference type="InterPro" id="IPR051418">
    <property type="entry name" value="Spondin/Thrombospondin_T1"/>
</dbReference>
<keyword evidence="5" id="KW-1133">Transmembrane helix</keyword>
<comment type="caution">
    <text evidence="7">The sequence shown here is derived from an EMBL/GenBank/DDBJ whole genome shotgun (WGS) entry which is preliminary data.</text>
</comment>
<feature type="domain" description="Spondin-like TSP1" evidence="6">
    <location>
        <begin position="1597"/>
        <end position="1649"/>
    </location>
</feature>
<evidence type="ECO:0000256" key="5">
    <source>
        <dbReference type="SAM" id="Phobius"/>
    </source>
</evidence>
<evidence type="ECO:0000313" key="9">
    <source>
        <dbReference type="EMBL" id="CAL4794275.1"/>
    </source>
</evidence>
<gene>
    <name evidence="7" type="ORF">C1SCF055_LOCUS32558</name>
</gene>
<feature type="region of interest" description="Disordered" evidence="4">
    <location>
        <begin position="1851"/>
        <end position="1871"/>
    </location>
</feature>
<keyword evidence="5" id="KW-0812">Transmembrane</keyword>
<feature type="domain" description="Spondin-like TSP1" evidence="6">
    <location>
        <begin position="1299"/>
        <end position="1351"/>
    </location>
</feature>
<dbReference type="Proteomes" id="UP001152797">
    <property type="component" value="Unassembled WGS sequence"/>
</dbReference>
<organism evidence="7">
    <name type="scientific">Cladocopium goreaui</name>
    <dbReference type="NCBI Taxonomy" id="2562237"/>
    <lineage>
        <taxon>Eukaryota</taxon>
        <taxon>Sar</taxon>
        <taxon>Alveolata</taxon>
        <taxon>Dinophyceae</taxon>
        <taxon>Suessiales</taxon>
        <taxon>Symbiodiniaceae</taxon>
        <taxon>Cladocopium</taxon>
    </lineage>
</organism>
<reference evidence="8" key="2">
    <citation type="submission" date="2024-04" db="EMBL/GenBank/DDBJ databases">
        <authorList>
            <person name="Chen Y."/>
            <person name="Shah S."/>
            <person name="Dougan E. K."/>
            <person name="Thang M."/>
            <person name="Chan C."/>
        </authorList>
    </citation>
    <scope>NUCLEOTIDE SEQUENCE [LARGE SCALE GENOMIC DNA]</scope>
</reference>
<dbReference type="Gene3D" id="2.20.100.10">
    <property type="entry name" value="Thrombospondin type-1 (TSP1) repeat"/>
    <property type="match status" value="21"/>
</dbReference>
<accession>A0A9P1DE43</accession>
<dbReference type="SUPFAM" id="SSF82895">
    <property type="entry name" value="TSP-1 type 1 repeat"/>
    <property type="match status" value="20"/>
</dbReference>
<dbReference type="EMBL" id="CAMXCT010003935">
    <property type="protein sequence ID" value="CAI4006963.1"/>
    <property type="molecule type" value="Genomic_DNA"/>
</dbReference>
<dbReference type="InterPro" id="IPR044004">
    <property type="entry name" value="TSP1_spondin_dom"/>
</dbReference>
<dbReference type="SMART" id="SM00209">
    <property type="entry name" value="TSP1"/>
    <property type="match status" value="24"/>
</dbReference>
<keyword evidence="3" id="KW-0325">Glycoprotein</keyword>
<evidence type="ECO:0000259" key="6">
    <source>
        <dbReference type="Pfam" id="PF19028"/>
    </source>
</evidence>
<evidence type="ECO:0000256" key="3">
    <source>
        <dbReference type="ARBA" id="ARBA00023180"/>
    </source>
</evidence>
<reference evidence="7" key="1">
    <citation type="submission" date="2022-10" db="EMBL/GenBank/DDBJ databases">
        <authorList>
            <person name="Chen Y."/>
            <person name="Dougan E. K."/>
            <person name="Chan C."/>
            <person name="Rhodes N."/>
            <person name="Thang M."/>
        </authorList>
    </citation>
    <scope>NUCLEOTIDE SEQUENCE</scope>
</reference>
<evidence type="ECO:0000313" key="7">
    <source>
        <dbReference type="EMBL" id="CAI4006963.1"/>
    </source>
</evidence>
<evidence type="ECO:0000313" key="8">
    <source>
        <dbReference type="EMBL" id="CAL1160338.1"/>
    </source>
</evidence>
<dbReference type="PANTHER" id="PTHR11311:SF15">
    <property type="entry name" value="SPONDIN-2"/>
    <property type="match status" value="1"/>
</dbReference>
<evidence type="ECO:0000256" key="1">
    <source>
        <dbReference type="ARBA" id="ARBA00022729"/>
    </source>
</evidence>
<dbReference type="InterPro" id="IPR000884">
    <property type="entry name" value="TSP1_rpt"/>
</dbReference>
<name>A0A9P1DE43_9DINO</name>
<feature type="transmembrane region" description="Helical" evidence="5">
    <location>
        <begin position="1812"/>
        <end position="1831"/>
    </location>
</feature>
<dbReference type="InterPro" id="IPR036383">
    <property type="entry name" value="TSP1_rpt_sf"/>
</dbReference>
<dbReference type="Pfam" id="PF19028">
    <property type="entry name" value="TSP1_spondin"/>
    <property type="match status" value="7"/>
</dbReference>
<dbReference type="EMBL" id="CAMXCT030003935">
    <property type="protein sequence ID" value="CAL4794275.1"/>
    <property type="molecule type" value="Genomic_DNA"/>
</dbReference>
<evidence type="ECO:0000256" key="4">
    <source>
        <dbReference type="SAM" id="MobiDB-lite"/>
    </source>
</evidence>
<proteinExistence type="predicted"/>
<keyword evidence="5" id="KW-0472">Membrane</keyword>